<dbReference type="GO" id="GO:0000155">
    <property type="term" value="F:phosphorelay sensor kinase activity"/>
    <property type="evidence" value="ECO:0007669"/>
    <property type="project" value="InterPro"/>
</dbReference>
<feature type="domain" description="Response regulatory" evidence="18">
    <location>
        <begin position="1105"/>
        <end position="1222"/>
    </location>
</feature>
<dbReference type="GO" id="GO:0043565">
    <property type="term" value="F:sequence-specific DNA binding"/>
    <property type="evidence" value="ECO:0007669"/>
    <property type="project" value="InterPro"/>
</dbReference>
<dbReference type="PROSITE" id="PS50109">
    <property type="entry name" value="HIS_KIN"/>
    <property type="match status" value="1"/>
</dbReference>
<dbReference type="PRINTS" id="PR00344">
    <property type="entry name" value="BCTRLSENSOR"/>
</dbReference>
<dbReference type="CDD" id="cd17574">
    <property type="entry name" value="REC_OmpR"/>
    <property type="match status" value="1"/>
</dbReference>
<evidence type="ECO:0000256" key="11">
    <source>
        <dbReference type="ARBA" id="ARBA00023015"/>
    </source>
</evidence>
<dbReference type="FunFam" id="3.30.565.10:FF:000023">
    <property type="entry name" value="PAS domain-containing sensor histidine kinase"/>
    <property type="match status" value="1"/>
</dbReference>
<name>A0A6M0IQW0_9BACT</name>
<dbReference type="Gene3D" id="2.60.40.10">
    <property type="entry name" value="Immunoglobulins"/>
    <property type="match status" value="1"/>
</dbReference>
<dbReference type="Gene3D" id="3.30.565.10">
    <property type="entry name" value="Histidine kinase-like ATPase, C-terminal domain"/>
    <property type="match status" value="1"/>
</dbReference>
<keyword evidence="15" id="KW-0812">Transmembrane</keyword>
<dbReference type="SMART" id="SM00448">
    <property type="entry name" value="REC"/>
    <property type="match status" value="1"/>
</dbReference>
<dbReference type="FunFam" id="1.10.287.130:FF:000045">
    <property type="entry name" value="Two-component system sensor histidine kinase/response regulator"/>
    <property type="match status" value="1"/>
</dbReference>
<dbReference type="SUPFAM" id="SSF46689">
    <property type="entry name" value="Homeodomain-like"/>
    <property type="match status" value="2"/>
</dbReference>
<dbReference type="InterPro" id="IPR009057">
    <property type="entry name" value="Homeodomain-like_sf"/>
</dbReference>
<dbReference type="InterPro" id="IPR001789">
    <property type="entry name" value="Sig_transdc_resp-reg_receiver"/>
</dbReference>
<dbReference type="RefSeq" id="WP_164043997.1">
    <property type="nucleotide sequence ID" value="NZ_JAAGNZ010000007.1"/>
</dbReference>
<keyword evidence="20" id="KW-1185">Reference proteome</keyword>
<evidence type="ECO:0000256" key="8">
    <source>
        <dbReference type="ARBA" id="ARBA00022777"/>
    </source>
</evidence>
<dbReference type="GO" id="GO:0003700">
    <property type="term" value="F:DNA-binding transcription factor activity"/>
    <property type="evidence" value="ECO:0007669"/>
    <property type="project" value="InterPro"/>
</dbReference>
<dbReference type="Pfam" id="PF12833">
    <property type="entry name" value="HTH_18"/>
    <property type="match status" value="1"/>
</dbReference>
<evidence type="ECO:0000256" key="2">
    <source>
        <dbReference type="ARBA" id="ARBA00004236"/>
    </source>
</evidence>
<dbReference type="InterPro" id="IPR013783">
    <property type="entry name" value="Ig-like_fold"/>
</dbReference>
<dbReference type="CDD" id="cd00146">
    <property type="entry name" value="PKD"/>
    <property type="match status" value="1"/>
</dbReference>
<dbReference type="Gene3D" id="2.130.10.10">
    <property type="entry name" value="YVTN repeat-like/Quinoprotein amine dehydrogenase"/>
    <property type="match status" value="3"/>
</dbReference>
<sequence length="1359" mass="153553">MLNFPVYTFFGLIALLSFIGPINLCGQSTKQTEGWAPLQLLSVEQGLPQSFVSDVVLDDEGFIWVGTRDGLARYDGTRFLPFQHQINDPTSPADNVVSKLWKGGRNELWVQYETGDIDRFNTQTGRCWHLTQQPVFEQIRTLPFKLGSPLKVDRHGNLWGILRGEGVFCCDFRQNKLLRYRQATHGLRSDTIKAIAEDKQHRLWFISRSGISLFNPSTHRFENTAFPFPLANQLGYDATIEERMGVLLRRNGEFLFGDRLHLFFFNPDRRTLRSRTLSIAVRSDLRWLAQRPDGSDYIEHGGTVYHYTDQQGLTPVWRYKPSTDNLATGLWCTGMGFDKAGVLWLGGNTLGLLRLDLAAVPLRAHAFQQSFCQDVMQTELNLSLADRFRWPFANETARSESSYHIRSEYDKQGNLWIALGEQVGYYAVPQKQFTMLPAAPSPVKPTFQGGLRGLSIAPDGKVWVVTDQGKPYWYDRQSKHWQAHSRSDFQFPTAVQANNLLADSTNLWVTTVEKGLLRFPLSGQPHQAIQFGSSAGNQSIHSLLDLEQDPTRPHLLWIGSYQGLLCINKKTLRYQRFTTAQGLPNNTIYSVVPDRKGYLWLSTNKGLCRFDPIRHTVLNLKTADGLPGDEFNRFHHLRLPDGRLAFGGIKGWVTFDPALVKSDTSQPVVALTELKINNKSVDQYGIHSPLVAPVNKLSALALPFDQNYLTFGFAALYTPQPDRVMYRYQLLGYDREWTVGSQPTANYTKLPPGQYTLRVNAANAAGRWSPHIKELRLAIQPPLWASGWAYGLYALLAGAALVGFVRFRSKLDRERHERMVRERQADELRQLDQAKTRFFTNVSHELRTPLSLVLGPISSILTSRQLTDRDEHLLQTARRNTQHLLSLVNELLDFTKLEAGKMTLLQQPVQLKPLISRLVANFDSQAHQKGIRLTSDPQIPDELVLALDERKLRQVLTNLLANALKFTPAGGTVHIVVQYIAPHLRVSIADTGRGILPNDLPHVFERYFQTKQADAPIEGGTGIGLALCQELVRLMQGSIRADSQWGKGSTFTVVIPAPVSTITEENGSAIDVAPKFVALVDSPSVPADHSVDNKLQVQENQQVDSVLVVEDNPDLRDYLAMILSPSMTVQTVENGQVALDVLASQPHPPALIISDIMMPVMNGFQLLETLKAHDTYRRIPVIMLTARAELADKLRALRIGVDDYLLKPFDEEELIVRVTTLLQNQRERALFLSPALADDSDENEFSVTSPTISAENNRWLERLEELITAQLDNYNLTADQLADELAMSRRTFYRTIKRLTGLTPTQYLTEARFRQARLLLETRQVSSVKQVANRVGFRQVSHFAQMYQQRFGKQPSDYL</sequence>
<evidence type="ECO:0000313" key="20">
    <source>
        <dbReference type="Proteomes" id="UP000477386"/>
    </source>
</evidence>
<evidence type="ECO:0000256" key="6">
    <source>
        <dbReference type="ARBA" id="ARBA00022679"/>
    </source>
</evidence>
<dbReference type="EMBL" id="JAAGNZ010000007">
    <property type="protein sequence ID" value="NEU70686.1"/>
    <property type="molecule type" value="Genomic_DNA"/>
</dbReference>
<feature type="domain" description="HTH araC/xylS-type" evidence="16">
    <location>
        <begin position="1261"/>
        <end position="1359"/>
    </location>
</feature>
<evidence type="ECO:0000256" key="14">
    <source>
        <dbReference type="PROSITE-ProRule" id="PRU00169"/>
    </source>
</evidence>
<keyword evidence="7" id="KW-0547">Nucleotide-binding</keyword>
<evidence type="ECO:0000259" key="18">
    <source>
        <dbReference type="PROSITE" id="PS50110"/>
    </source>
</evidence>
<dbReference type="InterPro" id="IPR018060">
    <property type="entry name" value="HTH_AraC"/>
</dbReference>
<keyword evidence="15" id="KW-1133">Transmembrane helix</keyword>
<evidence type="ECO:0000313" key="19">
    <source>
        <dbReference type="EMBL" id="NEU70686.1"/>
    </source>
</evidence>
<accession>A0A6M0IQW0</accession>
<evidence type="ECO:0000256" key="9">
    <source>
        <dbReference type="ARBA" id="ARBA00022840"/>
    </source>
</evidence>
<evidence type="ECO:0000256" key="12">
    <source>
        <dbReference type="ARBA" id="ARBA00023136"/>
    </source>
</evidence>
<dbReference type="Proteomes" id="UP000477386">
    <property type="component" value="Unassembled WGS sequence"/>
</dbReference>
<dbReference type="SUPFAM" id="SSF63829">
    <property type="entry name" value="Calcium-dependent phosphotriesterase"/>
    <property type="match status" value="2"/>
</dbReference>
<dbReference type="Pfam" id="PF00512">
    <property type="entry name" value="HisKA"/>
    <property type="match status" value="1"/>
</dbReference>
<keyword evidence="10" id="KW-0902">Two-component regulatory system</keyword>
<keyword evidence="8" id="KW-0418">Kinase</keyword>
<dbReference type="PANTHER" id="PTHR43547">
    <property type="entry name" value="TWO-COMPONENT HISTIDINE KINASE"/>
    <property type="match status" value="1"/>
</dbReference>
<keyword evidence="5 14" id="KW-0597">Phosphoprotein</keyword>
<dbReference type="EC" id="2.7.13.3" evidence="3"/>
<dbReference type="InterPro" id="IPR003594">
    <property type="entry name" value="HATPase_dom"/>
</dbReference>
<dbReference type="Gene3D" id="1.10.287.130">
    <property type="match status" value="1"/>
</dbReference>
<evidence type="ECO:0000256" key="1">
    <source>
        <dbReference type="ARBA" id="ARBA00000085"/>
    </source>
</evidence>
<gene>
    <name evidence="19" type="ORF">GK091_27730</name>
</gene>
<dbReference type="SUPFAM" id="SSF47384">
    <property type="entry name" value="Homodimeric domain of signal transducing histidine kinase"/>
    <property type="match status" value="1"/>
</dbReference>
<evidence type="ECO:0000256" key="15">
    <source>
        <dbReference type="SAM" id="Phobius"/>
    </source>
</evidence>
<evidence type="ECO:0000256" key="7">
    <source>
        <dbReference type="ARBA" id="ARBA00022741"/>
    </source>
</evidence>
<evidence type="ECO:0000256" key="3">
    <source>
        <dbReference type="ARBA" id="ARBA00012438"/>
    </source>
</evidence>
<dbReference type="Gene3D" id="3.40.50.2300">
    <property type="match status" value="1"/>
</dbReference>
<evidence type="ECO:0000256" key="4">
    <source>
        <dbReference type="ARBA" id="ARBA00022475"/>
    </source>
</evidence>
<keyword evidence="13" id="KW-0804">Transcription</keyword>
<keyword evidence="11" id="KW-0805">Transcription regulation</keyword>
<dbReference type="Pfam" id="PF00072">
    <property type="entry name" value="Response_reg"/>
    <property type="match status" value="1"/>
</dbReference>
<dbReference type="Pfam" id="PF07494">
    <property type="entry name" value="Reg_prop"/>
    <property type="match status" value="2"/>
</dbReference>
<keyword evidence="12 15" id="KW-0472">Membrane</keyword>
<feature type="modified residue" description="4-aspartylphosphate" evidence="14">
    <location>
        <position position="1155"/>
    </location>
</feature>
<dbReference type="InterPro" id="IPR011006">
    <property type="entry name" value="CheY-like_superfamily"/>
</dbReference>
<dbReference type="PROSITE" id="PS01124">
    <property type="entry name" value="HTH_ARAC_FAMILY_2"/>
    <property type="match status" value="1"/>
</dbReference>
<dbReference type="CDD" id="cd16922">
    <property type="entry name" value="HATPase_EvgS-ArcB-TorS-like"/>
    <property type="match status" value="1"/>
</dbReference>
<evidence type="ECO:0000256" key="5">
    <source>
        <dbReference type="ARBA" id="ARBA00022553"/>
    </source>
</evidence>
<dbReference type="InterPro" id="IPR005467">
    <property type="entry name" value="His_kinase_dom"/>
</dbReference>
<feature type="transmembrane region" description="Helical" evidence="15">
    <location>
        <begin position="783"/>
        <end position="805"/>
    </location>
</feature>
<evidence type="ECO:0000256" key="13">
    <source>
        <dbReference type="ARBA" id="ARBA00023163"/>
    </source>
</evidence>
<dbReference type="InterPro" id="IPR011123">
    <property type="entry name" value="Y_Y_Y"/>
</dbReference>
<dbReference type="PROSITE" id="PS50110">
    <property type="entry name" value="RESPONSE_REGULATORY"/>
    <property type="match status" value="1"/>
</dbReference>
<dbReference type="SMART" id="SM00342">
    <property type="entry name" value="HTH_ARAC"/>
    <property type="match status" value="1"/>
</dbReference>
<dbReference type="InterPro" id="IPR011110">
    <property type="entry name" value="Reg_prop"/>
</dbReference>
<evidence type="ECO:0000259" key="17">
    <source>
        <dbReference type="PROSITE" id="PS50109"/>
    </source>
</evidence>
<dbReference type="Pfam" id="PF07495">
    <property type="entry name" value="Y_Y_Y"/>
    <property type="match status" value="1"/>
</dbReference>
<dbReference type="InterPro" id="IPR036097">
    <property type="entry name" value="HisK_dim/P_sf"/>
</dbReference>
<comment type="subcellular location">
    <subcellularLocation>
        <location evidence="2">Cell membrane</location>
    </subcellularLocation>
</comment>
<dbReference type="SMART" id="SM00388">
    <property type="entry name" value="HisKA"/>
    <property type="match status" value="1"/>
</dbReference>
<comment type="catalytic activity">
    <reaction evidence="1">
        <text>ATP + protein L-histidine = ADP + protein N-phospho-L-histidine.</text>
        <dbReference type="EC" id="2.7.13.3"/>
    </reaction>
</comment>
<evidence type="ECO:0000256" key="10">
    <source>
        <dbReference type="ARBA" id="ARBA00023012"/>
    </source>
</evidence>
<dbReference type="GO" id="GO:0005886">
    <property type="term" value="C:plasma membrane"/>
    <property type="evidence" value="ECO:0007669"/>
    <property type="project" value="UniProtKB-SubCell"/>
</dbReference>
<dbReference type="InterPro" id="IPR003661">
    <property type="entry name" value="HisK_dim/P_dom"/>
</dbReference>
<organism evidence="19 20">
    <name type="scientific">Spirosoma agri</name>
    <dbReference type="NCBI Taxonomy" id="1987381"/>
    <lineage>
        <taxon>Bacteria</taxon>
        <taxon>Pseudomonadati</taxon>
        <taxon>Bacteroidota</taxon>
        <taxon>Cytophagia</taxon>
        <taxon>Cytophagales</taxon>
        <taxon>Cytophagaceae</taxon>
        <taxon>Spirosoma</taxon>
    </lineage>
</organism>
<dbReference type="InterPro" id="IPR036890">
    <property type="entry name" value="HATPase_C_sf"/>
</dbReference>
<dbReference type="CDD" id="cd00082">
    <property type="entry name" value="HisKA"/>
    <property type="match status" value="1"/>
</dbReference>
<dbReference type="SUPFAM" id="SSF55874">
    <property type="entry name" value="ATPase domain of HSP90 chaperone/DNA topoisomerase II/histidine kinase"/>
    <property type="match status" value="1"/>
</dbReference>
<evidence type="ECO:0000259" key="16">
    <source>
        <dbReference type="PROSITE" id="PS01124"/>
    </source>
</evidence>
<dbReference type="SMART" id="SM00387">
    <property type="entry name" value="HATPase_c"/>
    <property type="match status" value="1"/>
</dbReference>
<feature type="domain" description="Histidine kinase" evidence="17">
    <location>
        <begin position="841"/>
        <end position="1059"/>
    </location>
</feature>
<keyword evidence="6" id="KW-0808">Transferase</keyword>
<reference evidence="19 20" key="1">
    <citation type="submission" date="2020-02" db="EMBL/GenBank/DDBJ databases">
        <title>Draft genome sequence of two Spirosoma agri KCTC 52727 and Spirosoma terrae KCTC 52035.</title>
        <authorList>
            <person name="Rojas J."/>
            <person name="Ambika Manirajan B."/>
            <person name="Ratering S."/>
            <person name="Suarez C."/>
            <person name="Schnell S."/>
        </authorList>
    </citation>
    <scope>NUCLEOTIDE SEQUENCE [LARGE SCALE GENOMIC DNA]</scope>
    <source>
        <strain evidence="19 20">KCTC 52727</strain>
    </source>
</reference>
<keyword evidence="9" id="KW-0067">ATP-binding</keyword>
<dbReference type="PANTHER" id="PTHR43547:SF2">
    <property type="entry name" value="HYBRID SIGNAL TRANSDUCTION HISTIDINE KINASE C"/>
    <property type="match status" value="1"/>
</dbReference>
<comment type="caution">
    <text evidence="19">The sequence shown here is derived from an EMBL/GenBank/DDBJ whole genome shotgun (WGS) entry which is preliminary data.</text>
</comment>
<dbReference type="SUPFAM" id="SSF52172">
    <property type="entry name" value="CheY-like"/>
    <property type="match status" value="1"/>
</dbReference>
<dbReference type="GO" id="GO:0005524">
    <property type="term" value="F:ATP binding"/>
    <property type="evidence" value="ECO:0007669"/>
    <property type="project" value="UniProtKB-KW"/>
</dbReference>
<dbReference type="Pfam" id="PF02518">
    <property type="entry name" value="HATPase_c"/>
    <property type="match status" value="1"/>
</dbReference>
<dbReference type="Gene3D" id="1.10.10.60">
    <property type="entry name" value="Homeodomain-like"/>
    <property type="match status" value="1"/>
</dbReference>
<dbReference type="InterPro" id="IPR004358">
    <property type="entry name" value="Sig_transdc_His_kin-like_C"/>
</dbReference>
<keyword evidence="4" id="KW-1003">Cell membrane</keyword>
<dbReference type="InterPro" id="IPR015943">
    <property type="entry name" value="WD40/YVTN_repeat-like_dom_sf"/>
</dbReference>
<proteinExistence type="predicted"/>
<protein>
    <recommendedName>
        <fullName evidence="3">histidine kinase</fullName>
        <ecNumber evidence="3">2.7.13.3</ecNumber>
    </recommendedName>
</protein>